<organism evidence="2 3">
    <name type="scientific">Vicia faba</name>
    <name type="common">Broad bean</name>
    <name type="synonym">Faba vulgaris</name>
    <dbReference type="NCBI Taxonomy" id="3906"/>
    <lineage>
        <taxon>Eukaryota</taxon>
        <taxon>Viridiplantae</taxon>
        <taxon>Streptophyta</taxon>
        <taxon>Embryophyta</taxon>
        <taxon>Tracheophyta</taxon>
        <taxon>Spermatophyta</taxon>
        <taxon>Magnoliopsida</taxon>
        <taxon>eudicotyledons</taxon>
        <taxon>Gunneridae</taxon>
        <taxon>Pentapetalae</taxon>
        <taxon>rosids</taxon>
        <taxon>fabids</taxon>
        <taxon>Fabales</taxon>
        <taxon>Fabaceae</taxon>
        <taxon>Papilionoideae</taxon>
        <taxon>50 kb inversion clade</taxon>
        <taxon>NPAAA clade</taxon>
        <taxon>Hologalegina</taxon>
        <taxon>IRL clade</taxon>
        <taxon>Fabeae</taxon>
        <taxon>Vicia</taxon>
    </lineage>
</organism>
<dbReference type="Proteomes" id="UP001157006">
    <property type="component" value="Chromosome 2"/>
</dbReference>
<evidence type="ECO:0000256" key="1">
    <source>
        <dbReference type="SAM" id="MobiDB-lite"/>
    </source>
</evidence>
<proteinExistence type="predicted"/>
<sequence length="114" mass="12522">MVVNVGGGGGGAASCEMKSLVGIVGHVSGASCETENLAELENGHGAQVPKLFGVSIGPKRCWIECEAESEREEREQYQMPMQMHIQTQSSQEHDQHQTPMQMQMQTQSSHEHDR</sequence>
<reference evidence="2 3" key="1">
    <citation type="submission" date="2023-01" db="EMBL/GenBank/DDBJ databases">
        <authorList>
            <person name="Kreplak J."/>
        </authorList>
    </citation>
    <scope>NUCLEOTIDE SEQUENCE [LARGE SCALE GENOMIC DNA]</scope>
</reference>
<evidence type="ECO:0000313" key="2">
    <source>
        <dbReference type="EMBL" id="CAI8599777.1"/>
    </source>
</evidence>
<protein>
    <submittedName>
        <fullName evidence="2">Uncharacterized protein</fullName>
    </submittedName>
</protein>
<dbReference type="AlphaFoldDB" id="A0AAV0ZV96"/>
<feature type="region of interest" description="Disordered" evidence="1">
    <location>
        <begin position="84"/>
        <end position="114"/>
    </location>
</feature>
<keyword evidence="3" id="KW-1185">Reference proteome</keyword>
<name>A0AAV0ZV96_VICFA</name>
<gene>
    <name evidence="2" type="ORF">VFH_II190880</name>
</gene>
<dbReference type="EMBL" id="OX451737">
    <property type="protein sequence ID" value="CAI8599777.1"/>
    <property type="molecule type" value="Genomic_DNA"/>
</dbReference>
<feature type="compositionally biased region" description="Low complexity" evidence="1">
    <location>
        <begin position="97"/>
        <end position="108"/>
    </location>
</feature>
<evidence type="ECO:0000313" key="3">
    <source>
        <dbReference type="Proteomes" id="UP001157006"/>
    </source>
</evidence>
<accession>A0AAV0ZV96</accession>